<dbReference type="HAMAP" id="MF_00813">
    <property type="entry name" value="Allantoicase"/>
    <property type="match status" value="1"/>
</dbReference>
<dbReference type="GO" id="GO:0000256">
    <property type="term" value="P:allantoin catabolic process"/>
    <property type="evidence" value="ECO:0007669"/>
    <property type="project" value="UniProtKB-UniRule"/>
</dbReference>
<dbReference type="InterPro" id="IPR008979">
    <property type="entry name" value="Galactose-bd-like_sf"/>
</dbReference>
<dbReference type="UniPathway" id="UPA00395">
    <property type="reaction ID" value="UER00654"/>
</dbReference>
<dbReference type="AlphaFoldDB" id="A0A2U2MZW1"/>
<dbReference type="InterPro" id="IPR015908">
    <property type="entry name" value="Allantoicase_dom"/>
</dbReference>
<name>A0A2U2MZW1_9GAMM</name>
<evidence type="ECO:0000256" key="2">
    <source>
        <dbReference type="ARBA" id="ARBA00022631"/>
    </source>
</evidence>
<dbReference type="Pfam" id="PF03561">
    <property type="entry name" value="Allantoicase"/>
    <property type="match status" value="2"/>
</dbReference>
<evidence type="ECO:0000259" key="4">
    <source>
        <dbReference type="Pfam" id="PF03561"/>
    </source>
</evidence>
<dbReference type="GO" id="GO:0004037">
    <property type="term" value="F:allantoicase activity"/>
    <property type="evidence" value="ECO:0007669"/>
    <property type="project" value="UniProtKB-UniRule"/>
</dbReference>
<dbReference type="EMBL" id="QFFI01000020">
    <property type="protein sequence ID" value="PWG62337.1"/>
    <property type="molecule type" value="Genomic_DNA"/>
</dbReference>
<accession>A0A2U2MZW1</accession>
<keyword evidence="2 3" id="KW-0659">Purine metabolism</keyword>
<comment type="pathway">
    <text evidence="3">Nitrogen metabolism; (S)-allantoin degradation; (S)-ureidoglycolate from allantoate (aminidohydrolase route): step 1/1.</text>
</comment>
<evidence type="ECO:0000313" key="5">
    <source>
        <dbReference type="EMBL" id="PWG62337.1"/>
    </source>
</evidence>
<dbReference type="PIRSF" id="PIRSF016516">
    <property type="entry name" value="Allantoicase"/>
    <property type="match status" value="1"/>
</dbReference>
<dbReference type="EC" id="3.5.3.4" evidence="3"/>
<dbReference type="InterPro" id="IPR005164">
    <property type="entry name" value="Allantoicase"/>
</dbReference>
<dbReference type="GO" id="GO:0006144">
    <property type="term" value="P:purine nucleobase metabolic process"/>
    <property type="evidence" value="ECO:0007669"/>
    <property type="project" value="UniProtKB-KW"/>
</dbReference>
<feature type="domain" description="Allantoicase" evidence="4">
    <location>
        <begin position="195"/>
        <end position="336"/>
    </location>
</feature>
<keyword evidence="6" id="KW-1185">Reference proteome</keyword>
<evidence type="ECO:0000256" key="1">
    <source>
        <dbReference type="ARBA" id="ARBA00009242"/>
    </source>
</evidence>
<comment type="catalytic activity">
    <reaction evidence="3">
        <text>allantoate + H2O = (S)-ureidoglycolate + urea</text>
        <dbReference type="Rhea" id="RHEA:11016"/>
        <dbReference type="ChEBI" id="CHEBI:15377"/>
        <dbReference type="ChEBI" id="CHEBI:16199"/>
        <dbReference type="ChEBI" id="CHEBI:17536"/>
        <dbReference type="ChEBI" id="CHEBI:57296"/>
        <dbReference type="EC" id="3.5.3.4"/>
    </reaction>
</comment>
<dbReference type="OrthoDB" id="2078334at2"/>
<feature type="domain" description="Allantoicase" evidence="4">
    <location>
        <begin position="29"/>
        <end position="174"/>
    </location>
</feature>
<dbReference type="PANTHER" id="PTHR12045">
    <property type="entry name" value="ALLANTOICASE"/>
    <property type="match status" value="1"/>
</dbReference>
<comment type="caution">
    <text evidence="5">The sequence shown here is derived from an EMBL/GenBank/DDBJ whole genome shotgun (WGS) entry which is preliminary data.</text>
</comment>
<dbReference type="SUPFAM" id="SSF49785">
    <property type="entry name" value="Galactose-binding domain-like"/>
    <property type="match status" value="2"/>
</dbReference>
<evidence type="ECO:0000313" key="6">
    <source>
        <dbReference type="Proteomes" id="UP000245474"/>
    </source>
</evidence>
<evidence type="ECO:0000256" key="3">
    <source>
        <dbReference type="HAMAP-Rule" id="MF_00813"/>
    </source>
</evidence>
<dbReference type="PANTHER" id="PTHR12045:SF3">
    <property type="entry name" value="INACTIVE ALLANTOICASE-RELATED"/>
    <property type="match status" value="1"/>
</dbReference>
<comment type="similarity">
    <text evidence="1 3">Belongs to the allantoicase family.</text>
</comment>
<proteinExistence type="inferred from homology"/>
<sequence>MTEAARHANPVERPDFARGLSNLADARAGATVVAVSDEFFAPGERMLAAAPPVFYPERFDDHGKWMDGWETRRRRGPGHDWAVVRLAMPGVIEAIELDTSFFTGNFPPAASVEACRVESGDPDAATVWQEIVPVVSLRGDDHRFCRVEAGEVFTHLRLNLYPDGGIARLRVHGRGRPRLAAAGGDVPDLAALGHGGRVVAVSDAHYGDPNAILAPGRGVNMGDGWETRRRREPGNDWGIIALGCPGRIERVVVDTAHFKGNFPARVSLQAARPENATDESLVPQSMFWETLLPEMPLQADAIHEFQTEQLVDVGVVSHVRCNLIPDGGISRLRLHGWPEGSG</sequence>
<dbReference type="RefSeq" id="WP_109679203.1">
    <property type="nucleotide sequence ID" value="NZ_CP086615.1"/>
</dbReference>
<dbReference type="NCBIfam" id="TIGR02961">
    <property type="entry name" value="allantoicase"/>
    <property type="match status" value="1"/>
</dbReference>
<reference evidence="5 6" key="1">
    <citation type="submission" date="2018-05" db="EMBL/GenBank/DDBJ databases">
        <title>Spiribacter halobius sp. nov., a moderately halophilic bacterium isolated from marine solar saltern.</title>
        <authorList>
            <person name="Zheng W.-S."/>
            <person name="Lu D.-C."/>
            <person name="Du Z.-J."/>
        </authorList>
    </citation>
    <scope>NUCLEOTIDE SEQUENCE [LARGE SCALE GENOMIC DNA]</scope>
    <source>
        <strain evidence="5 6">E85</strain>
    </source>
</reference>
<protein>
    <recommendedName>
        <fullName evidence="3">Probable allantoicase</fullName>
        <ecNumber evidence="3">3.5.3.4</ecNumber>
    </recommendedName>
    <alternativeName>
        <fullName evidence="3">Allantoate amidinohydrolase</fullName>
    </alternativeName>
</protein>
<dbReference type="Gene3D" id="2.60.120.260">
    <property type="entry name" value="Galactose-binding domain-like"/>
    <property type="match status" value="2"/>
</dbReference>
<dbReference type="Proteomes" id="UP000245474">
    <property type="component" value="Unassembled WGS sequence"/>
</dbReference>
<gene>
    <name evidence="3 5" type="primary">alc</name>
    <name evidence="5" type="ORF">DEM34_12750</name>
</gene>
<keyword evidence="3" id="KW-0378">Hydrolase</keyword>
<organism evidence="5 6">
    <name type="scientific">Sediminicurvatus halobius</name>
    <dbReference type="NCBI Taxonomy" id="2182432"/>
    <lineage>
        <taxon>Bacteria</taxon>
        <taxon>Pseudomonadati</taxon>
        <taxon>Pseudomonadota</taxon>
        <taxon>Gammaproteobacteria</taxon>
        <taxon>Chromatiales</taxon>
        <taxon>Ectothiorhodospiraceae</taxon>
        <taxon>Sediminicurvatus</taxon>
    </lineage>
</organism>